<dbReference type="SUPFAM" id="SSF52833">
    <property type="entry name" value="Thioredoxin-like"/>
    <property type="match status" value="1"/>
</dbReference>
<dbReference type="GO" id="GO:0016209">
    <property type="term" value="F:antioxidant activity"/>
    <property type="evidence" value="ECO:0007669"/>
    <property type="project" value="InterPro"/>
</dbReference>
<gene>
    <name evidence="7" type="ORF">EGT74_02365</name>
</gene>
<dbReference type="Proteomes" id="UP000278351">
    <property type="component" value="Unassembled WGS sequence"/>
</dbReference>
<reference evidence="7 8" key="1">
    <citation type="submission" date="2018-11" db="EMBL/GenBank/DDBJ databases">
        <title>Chitinophaga lutea sp.nov., isolate from arsenic contaminated soil.</title>
        <authorList>
            <person name="Zong Y."/>
        </authorList>
    </citation>
    <scope>NUCLEOTIDE SEQUENCE [LARGE SCALE GENOMIC DNA]</scope>
    <source>
        <strain evidence="7 8">ZY74</strain>
    </source>
</reference>
<evidence type="ECO:0000256" key="3">
    <source>
        <dbReference type="ARBA" id="ARBA00023157"/>
    </source>
</evidence>
<dbReference type="PANTHER" id="PTHR42852:SF6">
    <property type="entry name" value="THIOL:DISULFIDE INTERCHANGE PROTEIN DSBE"/>
    <property type="match status" value="1"/>
</dbReference>
<name>A0A3N4PYC0_9BACT</name>
<evidence type="ECO:0000256" key="5">
    <source>
        <dbReference type="SAM" id="SignalP"/>
    </source>
</evidence>
<dbReference type="InterPro" id="IPR050553">
    <property type="entry name" value="Thioredoxin_ResA/DsbE_sf"/>
</dbReference>
<feature type="domain" description="Thioredoxin" evidence="6">
    <location>
        <begin position="241"/>
        <end position="379"/>
    </location>
</feature>
<sequence length="379" mass="43142">MRIATLFLLLMFPFCLHAQQKAGQPAKRTPGFVIEGNIRGLGNQKVYLTNKQFGMGPGFEVKYYDSVFATDGHFVFRGVQAEPGFMSVEMAAKPMNWRPILLDNEQVIMTGDTAKFGSADVTITTEFTLFAETHRLTSPPGFGMRAMADSINAAARRGDTVLAKQYIWMDRWYADEQARANYRLLVANPDRYAALTCINRIRDRLGPDTARLAFNTLSERIRNHSEAARLYYELFTVEELTGLQKKAPDFRQQDSLQNWISLASYKGKYVLIDFWASWCSPCRAENPNLLAAYKQFSPKNFDILGISLDSDRHKWLAAVREDNLPWKQVSDLKGWQNAVSRQYGIRLIPMNFLIDPNGVIIAKNLRGEALRTFLEKTLP</sequence>
<evidence type="ECO:0000256" key="2">
    <source>
        <dbReference type="ARBA" id="ARBA00022748"/>
    </source>
</evidence>
<feature type="signal peptide" evidence="5">
    <location>
        <begin position="1"/>
        <end position="18"/>
    </location>
</feature>
<comment type="caution">
    <text evidence="7">The sequence shown here is derived from an EMBL/GenBank/DDBJ whole genome shotgun (WGS) entry which is preliminary data.</text>
</comment>
<keyword evidence="3" id="KW-1015">Disulfide bond</keyword>
<keyword evidence="8" id="KW-1185">Reference proteome</keyword>
<dbReference type="CDD" id="cd02966">
    <property type="entry name" value="TlpA_like_family"/>
    <property type="match status" value="1"/>
</dbReference>
<organism evidence="7 8">
    <name type="scientific">Chitinophaga lutea</name>
    <dbReference type="NCBI Taxonomy" id="2488634"/>
    <lineage>
        <taxon>Bacteria</taxon>
        <taxon>Pseudomonadati</taxon>
        <taxon>Bacteroidota</taxon>
        <taxon>Chitinophagia</taxon>
        <taxon>Chitinophagales</taxon>
        <taxon>Chitinophagaceae</taxon>
        <taxon>Chitinophaga</taxon>
    </lineage>
</organism>
<protein>
    <submittedName>
        <fullName evidence="7">AhpC/TSA family protein</fullName>
    </submittedName>
</protein>
<dbReference type="Gene3D" id="3.40.30.10">
    <property type="entry name" value="Glutaredoxin"/>
    <property type="match status" value="1"/>
</dbReference>
<accession>A0A3N4PYC0</accession>
<dbReference type="Pfam" id="PF00578">
    <property type="entry name" value="AhpC-TSA"/>
    <property type="match status" value="1"/>
</dbReference>
<keyword evidence="5" id="KW-0732">Signal</keyword>
<evidence type="ECO:0000313" key="7">
    <source>
        <dbReference type="EMBL" id="RPE12415.1"/>
    </source>
</evidence>
<dbReference type="EMBL" id="RPDH01000001">
    <property type="protein sequence ID" value="RPE12415.1"/>
    <property type="molecule type" value="Genomic_DNA"/>
</dbReference>
<evidence type="ECO:0000313" key="8">
    <source>
        <dbReference type="Proteomes" id="UP000278351"/>
    </source>
</evidence>
<dbReference type="Pfam" id="PF14289">
    <property type="entry name" value="DUF4369"/>
    <property type="match status" value="1"/>
</dbReference>
<dbReference type="GO" id="GO:0016491">
    <property type="term" value="F:oxidoreductase activity"/>
    <property type="evidence" value="ECO:0007669"/>
    <property type="project" value="InterPro"/>
</dbReference>
<feature type="chain" id="PRO_5017961395" evidence="5">
    <location>
        <begin position="19"/>
        <end position="379"/>
    </location>
</feature>
<dbReference type="PROSITE" id="PS51352">
    <property type="entry name" value="THIOREDOXIN_2"/>
    <property type="match status" value="1"/>
</dbReference>
<proteinExistence type="predicted"/>
<evidence type="ECO:0000256" key="1">
    <source>
        <dbReference type="ARBA" id="ARBA00004196"/>
    </source>
</evidence>
<evidence type="ECO:0000259" key="6">
    <source>
        <dbReference type="PROSITE" id="PS51352"/>
    </source>
</evidence>
<evidence type="ECO:0000256" key="4">
    <source>
        <dbReference type="ARBA" id="ARBA00023284"/>
    </source>
</evidence>
<dbReference type="InterPro" id="IPR000866">
    <property type="entry name" value="AhpC/TSA"/>
</dbReference>
<dbReference type="InterPro" id="IPR013766">
    <property type="entry name" value="Thioredoxin_domain"/>
</dbReference>
<dbReference type="InterPro" id="IPR025380">
    <property type="entry name" value="DUF4369"/>
</dbReference>
<dbReference type="GO" id="GO:0017004">
    <property type="term" value="P:cytochrome complex assembly"/>
    <property type="evidence" value="ECO:0007669"/>
    <property type="project" value="UniProtKB-KW"/>
</dbReference>
<dbReference type="InterPro" id="IPR036249">
    <property type="entry name" value="Thioredoxin-like_sf"/>
</dbReference>
<dbReference type="AlphaFoldDB" id="A0A3N4PYC0"/>
<comment type="subcellular location">
    <subcellularLocation>
        <location evidence="1">Cell envelope</location>
    </subcellularLocation>
</comment>
<keyword evidence="4" id="KW-0676">Redox-active center</keyword>
<dbReference type="PANTHER" id="PTHR42852">
    <property type="entry name" value="THIOL:DISULFIDE INTERCHANGE PROTEIN DSBE"/>
    <property type="match status" value="1"/>
</dbReference>
<dbReference type="GO" id="GO:0030313">
    <property type="term" value="C:cell envelope"/>
    <property type="evidence" value="ECO:0007669"/>
    <property type="project" value="UniProtKB-SubCell"/>
</dbReference>
<dbReference type="RefSeq" id="WP_123844926.1">
    <property type="nucleotide sequence ID" value="NZ_RPDH01000001.1"/>
</dbReference>
<keyword evidence="2" id="KW-0201">Cytochrome c-type biogenesis</keyword>